<proteinExistence type="predicted"/>
<gene>
    <name evidence="1" type="ORF">BCF44_12336</name>
</gene>
<dbReference type="EMBL" id="QUNO01000023">
    <property type="protein sequence ID" value="REH30678.1"/>
    <property type="molecule type" value="Genomic_DNA"/>
</dbReference>
<comment type="caution">
    <text evidence="1">The sequence shown here is derived from an EMBL/GenBank/DDBJ whole genome shotgun (WGS) entry which is preliminary data.</text>
</comment>
<keyword evidence="2" id="KW-1185">Reference proteome</keyword>
<dbReference type="InterPro" id="IPR036689">
    <property type="entry name" value="ESAT-6-like_sf"/>
</dbReference>
<dbReference type="RefSeq" id="WP_211353561.1">
    <property type="nucleotide sequence ID" value="NZ_CP144375.1"/>
</dbReference>
<organism evidence="1 2">
    <name type="scientific">Kutzneria buriramensis</name>
    <dbReference type="NCBI Taxonomy" id="1045776"/>
    <lineage>
        <taxon>Bacteria</taxon>
        <taxon>Bacillati</taxon>
        <taxon>Actinomycetota</taxon>
        <taxon>Actinomycetes</taxon>
        <taxon>Pseudonocardiales</taxon>
        <taxon>Pseudonocardiaceae</taxon>
        <taxon>Kutzneria</taxon>
    </lineage>
</organism>
<protein>
    <recommendedName>
        <fullName evidence="3">WXG100 family type VII secretion target</fullName>
    </recommendedName>
</protein>
<accession>A0A3E0GWE5</accession>
<dbReference type="AlphaFoldDB" id="A0A3E0GWE5"/>
<dbReference type="SUPFAM" id="SSF140453">
    <property type="entry name" value="EsxAB dimer-like"/>
    <property type="match status" value="1"/>
</dbReference>
<name>A0A3E0GWE5_9PSEU</name>
<reference evidence="1 2" key="1">
    <citation type="submission" date="2018-08" db="EMBL/GenBank/DDBJ databases">
        <title>Genomic Encyclopedia of Archaeal and Bacterial Type Strains, Phase II (KMG-II): from individual species to whole genera.</title>
        <authorList>
            <person name="Goeker M."/>
        </authorList>
    </citation>
    <scope>NUCLEOTIDE SEQUENCE [LARGE SCALE GENOMIC DNA]</scope>
    <source>
        <strain evidence="1 2">DSM 45791</strain>
    </source>
</reference>
<evidence type="ECO:0000313" key="2">
    <source>
        <dbReference type="Proteomes" id="UP000256269"/>
    </source>
</evidence>
<evidence type="ECO:0008006" key="3">
    <source>
        <dbReference type="Google" id="ProtNLM"/>
    </source>
</evidence>
<dbReference type="Proteomes" id="UP000256269">
    <property type="component" value="Unassembled WGS sequence"/>
</dbReference>
<evidence type="ECO:0000313" key="1">
    <source>
        <dbReference type="EMBL" id="REH30678.1"/>
    </source>
</evidence>
<dbReference type="Gene3D" id="1.10.287.1060">
    <property type="entry name" value="ESAT-6-like"/>
    <property type="match status" value="1"/>
</dbReference>
<sequence>MPGFLGMDTDAIRNLAAQLDSKAGEIDQIANVLTATLNGARWEGPDATRFRGDWSGTHHPQLTAVAQALREAATAAKNNAMQQENASNV</sequence>